<dbReference type="Proteomes" id="UP000077069">
    <property type="component" value="Unassembled WGS sequence"/>
</dbReference>
<dbReference type="EMBL" id="KV441552">
    <property type="protein sequence ID" value="OAG06437.1"/>
    <property type="molecule type" value="Genomic_DNA"/>
</dbReference>
<dbReference type="Gene3D" id="1.25.40.20">
    <property type="entry name" value="Ankyrin repeat-containing domain"/>
    <property type="match status" value="1"/>
</dbReference>
<keyword evidence="2" id="KW-1185">Reference proteome</keyword>
<dbReference type="InParanoid" id="A0A177CI31"/>
<reference evidence="1 2" key="1">
    <citation type="submission" date="2016-05" db="EMBL/GenBank/DDBJ databases">
        <title>Comparative analysis of secretome profiles of manganese(II)-oxidizing ascomycete fungi.</title>
        <authorList>
            <consortium name="DOE Joint Genome Institute"/>
            <person name="Zeiner C.A."/>
            <person name="Purvine S.O."/>
            <person name="Zink E.M."/>
            <person name="Wu S."/>
            <person name="Pasa-Tolic L."/>
            <person name="Chaput D.L."/>
            <person name="Haridas S."/>
            <person name="Grigoriev I.V."/>
            <person name="Santelli C.M."/>
            <person name="Hansel C.M."/>
        </authorList>
    </citation>
    <scope>NUCLEOTIDE SEQUENCE [LARGE SCALE GENOMIC DNA]</scope>
    <source>
        <strain evidence="1 2">AP3s5-JAC2a</strain>
    </source>
</reference>
<dbReference type="GeneID" id="28763707"/>
<dbReference type="SUPFAM" id="SSF48403">
    <property type="entry name" value="Ankyrin repeat"/>
    <property type="match status" value="1"/>
</dbReference>
<proteinExistence type="predicted"/>
<gene>
    <name evidence="1" type="ORF">CC84DRAFT_1176432</name>
</gene>
<dbReference type="AlphaFoldDB" id="A0A177CI31"/>
<organism evidence="1 2">
    <name type="scientific">Paraphaeosphaeria sporulosa</name>
    <dbReference type="NCBI Taxonomy" id="1460663"/>
    <lineage>
        <taxon>Eukaryota</taxon>
        <taxon>Fungi</taxon>
        <taxon>Dikarya</taxon>
        <taxon>Ascomycota</taxon>
        <taxon>Pezizomycotina</taxon>
        <taxon>Dothideomycetes</taxon>
        <taxon>Pleosporomycetidae</taxon>
        <taxon>Pleosporales</taxon>
        <taxon>Massarineae</taxon>
        <taxon>Didymosphaeriaceae</taxon>
        <taxon>Paraphaeosphaeria</taxon>
    </lineage>
</organism>
<sequence length="394" mass="44160">MELLNVPKELFKHIVLELLVDVGSKGDEREEFVESLCQMVTRNNSYHKVASLLRRSLRQQLESTASPLSSGSVIDFYNQGDMGSCCIRVASHTSSWFDGRNSPELEIVFDRSLAVAMLYCRTTAMADLILRMSKLDSQLHVWKRIDRFNPWVLNAVKSGIVAHFRFILNHHCQELNRENPVPTWFWDALCLACRMNSAAIVAELLEHMKSNEMIASEPHQKEETALNTAIRYGGAKSVVAVLSAGAKVDGVRLKARMACPDRNSVMGTTMAKALRVNWSWRLSTLPFTDDALPVDAEGSSICFLARPKRAFSGGFAWQSSKRGCWEINRSNVFLMRLQALGLCYVLFITWMILDRGYGCSLAHSCRKIVGVIMSVLVSRTEDRTTRVTSASLAG</sequence>
<dbReference type="InterPro" id="IPR036770">
    <property type="entry name" value="Ankyrin_rpt-contain_sf"/>
</dbReference>
<evidence type="ECO:0000313" key="2">
    <source>
        <dbReference type="Proteomes" id="UP000077069"/>
    </source>
</evidence>
<evidence type="ECO:0000313" key="1">
    <source>
        <dbReference type="EMBL" id="OAG06437.1"/>
    </source>
</evidence>
<protein>
    <recommendedName>
        <fullName evidence="3">Ankyrin</fullName>
    </recommendedName>
</protein>
<name>A0A177CI31_9PLEO</name>
<accession>A0A177CI31</accession>
<dbReference type="RefSeq" id="XP_018036802.1">
    <property type="nucleotide sequence ID" value="XM_018180221.1"/>
</dbReference>
<evidence type="ECO:0008006" key="3">
    <source>
        <dbReference type="Google" id="ProtNLM"/>
    </source>
</evidence>